<dbReference type="InterPro" id="IPR006630">
    <property type="entry name" value="La_HTH"/>
</dbReference>
<evidence type="ECO:0000256" key="2">
    <source>
        <dbReference type="PROSITE-ProRule" id="PRU00332"/>
    </source>
</evidence>
<keyword evidence="1 2" id="KW-0694">RNA-binding</keyword>
<dbReference type="SMART" id="SM00715">
    <property type="entry name" value="LA"/>
    <property type="match status" value="1"/>
</dbReference>
<evidence type="ECO:0000313" key="5">
    <source>
        <dbReference type="EMBL" id="MBW93935.1"/>
    </source>
</evidence>
<dbReference type="CDD" id="cd07323">
    <property type="entry name" value="LAM"/>
    <property type="match status" value="1"/>
</dbReference>
<dbReference type="SUPFAM" id="SSF46785">
    <property type="entry name" value="Winged helix' DNA-binding domain"/>
    <property type="match status" value="1"/>
</dbReference>
<proteinExistence type="predicted"/>
<evidence type="ECO:0000256" key="1">
    <source>
        <dbReference type="ARBA" id="ARBA00022884"/>
    </source>
</evidence>
<organism evidence="5">
    <name type="scientific">Rhizophora mucronata</name>
    <name type="common">Asiatic mangrove</name>
    <dbReference type="NCBI Taxonomy" id="61149"/>
    <lineage>
        <taxon>Eukaryota</taxon>
        <taxon>Viridiplantae</taxon>
        <taxon>Streptophyta</taxon>
        <taxon>Embryophyta</taxon>
        <taxon>Tracheophyta</taxon>
        <taxon>Spermatophyta</taxon>
        <taxon>Magnoliopsida</taxon>
        <taxon>eudicotyledons</taxon>
        <taxon>Gunneridae</taxon>
        <taxon>Pentapetalae</taxon>
        <taxon>rosids</taxon>
        <taxon>fabids</taxon>
        <taxon>Malpighiales</taxon>
        <taxon>Rhizophoraceae</taxon>
        <taxon>Rhizophora</taxon>
    </lineage>
</organism>
<dbReference type="EMBL" id="GGEC01013452">
    <property type="protein sequence ID" value="MBW93935.1"/>
    <property type="molecule type" value="Transcribed_RNA"/>
</dbReference>
<dbReference type="InterPro" id="IPR045180">
    <property type="entry name" value="La_dom_prot"/>
</dbReference>
<dbReference type="PANTHER" id="PTHR22792:SF132">
    <property type="entry name" value="LA-RELATED PROTEIN 1"/>
    <property type="match status" value="1"/>
</dbReference>
<accession>A0A2P2JKF6</accession>
<protein>
    <recommendedName>
        <fullName evidence="4">HTH La-type RNA-binding domain-containing protein</fullName>
    </recommendedName>
</protein>
<dbReference type="PROSITE" id="PS50961">
    <property type="entry name" value="HTH_LA"/>
    <property type="match status" value="1"/>
</dbReference>
<sequence length="227" mass="25135">MRHPPPPPPTSTPFIAPSPARHFGSPMGFPELAPSVYYVAAPHPDSFRGLPFVAAPIPPHPMLFPVPDLQLHSKILSQIDYYFSNENLIKDIFLRQNMDDQGWVPVQLIATFKKVSNLTNNIQIILDAVRSSIIVEVQGDRLRRRNDWMKWILPPAQFPNMLSPQSNDDMLLPHVQSLSLEGKAANHGNVKGLHDVPTEALPSSSSSRDMTSHLDLSSNVGVGPSKC</sequence>
<dbReference type="Gene3D" id="1.10.10.10">
    <property type="entry name" value="Winged helix-like DNA-binding domain superfamily/Winged helix DNA-binding domain"/>
    <property type="match status" value="1"/>
</dbReference>
<dbReference type="PANTHER" id="PTHR22792">
    <property type="entry name" value="LUPUS LA PROTEIN-RELATED"/>
    <property type="match status" value="1"/>
</dbReference>
<dbReference type="InterPro" id="IPR036390">
    <property type="entry name" value="WH_DNA-bd_sf"/>
</dbReference>
<dbReference type="GO" id="GO:0003723">
    <property type="term" value="F:RNA binding"/>
    <property type="evidence" value="ECO:0007669"/>
    <property type="project" value="UniProtKB-UniRule"/>
</dbReference>
<dbReference type="GO" id="GO:0005737">
    <property type="term" value="C:cytoplasm"/>
    <property type="evidence" value="ECO:0007669"/>
    <property type="project" value="UniProtKB-ARBA"/>
</dbReference>
<evidence type="ECO:0000256" key="3">
    <source>
        <dbReference type="SAM" id="MobiDB-lite"/>
    </source>
</evidence>
<feature type="domain" description="HTH La-type RNA-binding" evidence="4">
    <location>
        <begin position="65"/>
        <end position="154"/>
    </location>
</feature>
<feature type="compositionally biased region" description="Polar residues" evidence="3">
    <location>
        <begin position="201"/>
        <end position="220"/>
    </location>
</feature>
<dbReference type="AlphaFoldDB" id="A0A2P2JKF6"/>
<dbReference type="InterPro" id="IPR036388">
    <property type="entry name" value="WH-like_DNA-bd_sf"/>
</dbReference>
<reference evidence="5" key="1">
    <citation type="submission" date="2018-02" db="EMBL/GenBank/DDBJ databases">
        <title>Rhizophora mucronata_Transcriptome.</title>
        <authorList>
            <person name="Meera S.P."/>
            <person name="Sreeshan A."/>
            <person name="Augustine A."/>
        </authorList>
    </citation>
    <scope>NUCLEOTIDE SEQUENCE</scope>
    <source>
        <tissue evidence="5">Leaf</tissue>
    </source>
</reference>
<evidence type="ECO:0000259" key="4">
    <source>
        <dbReference type="PROSITE" id="PS50961"/>
    </source>
</evidence>
<dbReference type="FunFam" id="1.10.10.10:FF:000131">
    <property type="entry name" value="la-related protein 1B isoform X2"/>
    <property type="match status" value="1"/>
</dbReference>
<feature type="region of interest" description="Disordered" evidence="3">
    <location>
        <begin position="188"/>
        <end position="227"/>
    </location>
</feature>
<name>A0A2P2JKF6_RHIMU</name>
<dbReference type="Pfam" id="PF05383">
    <property type="entry name" value="La"/>
    <property type="match status" value="1"/>
</dbReference>